<evidence type="ECO:0000256" key="8">
    <source>
        <dbReference type="SAM" id="Phobius"/>
    </source>
</evidence>
<accession>A0A820SG22</accession>
<keyword evidence="3 8" id="KW-1133">Transmembrane helix</keyword>
<keyword evidence="2 8" id="KW-0812">Transmembrane</keyword>
<name>A0A820SG22_9BILA</name>
<keyword evidence="6" id="KW-0675">Receptor</keyword>
<feature type="transmembrane region" description="Helical" evidence="8">
    <location>
        <begin position="114"/>
        <end position="138"/>
    </location>
</feature>
<protein>
    <recommendedName>
        <fullName evidence="9">G-protein coupled receptors family 1 profile domain-containing protein</fullName>
    </recommendedName>
</protein>
<gene>
    <name evidence="10" type="ORF">TSG867_LOCUS17359</name>
</gene>
<organism evidence="10 11">
    <name type="scientific">Rotaria socialis</name>
    <dbReference type="NCBI Taxonomy" id="392032"/>
    <lineage>
        <taxon>Eukaryota</taxon>
        <taxon>Metazoa</taxon>
        <taxon>Spiralia</taxon>
        <taxon>Gnathifera</taxon>
        <taxon>Rotifera</taxon>
        <taxon>Eurotatoria</taxon>
        <taxon>Bdelloidea</taxon>
        <taxon>Philodinida</taxon>
        <taxon>Philodinidae</taxon>
        <taxon>Rotaria</taxon>
    </lineage>
</organism>
<dbReference type="Proteomes" id="UP000663862">
    <property type="component" value="Unassembled WGS sequence"/>
</dbReference>
<dbReference type="Gene3D" id="1.20.1070.10">
    <property type="entry name" value="Rhodopsin 7-helix transmembrane proteins"/>
    <property type="match status" value="1"/>
</dbReference>
<evidence type="ECO:0000256" key="4">
    <source>
        <dbReference type="ARBA" id="ARBA00023040"/>
    </source>
</evidence>
<evidence type="ECO:0000256" key="6">
    <source>
        <dbReference type="ARBA" id="ARBA00023170"/>
    </source>
</evidence>
<proteinExistence type="predicted"/>
<dbReference type="InterPro" id="IPR050125">
    <property type="entry name" value="GPCR_opsins"/>
</dbReference>
<dbReference type="Pfam" id="PF00001">
    <property type="entry name" value="7tm_1"/>
    <property type="match status" value="1"/>
</dbReference>
<dbReference type="GO" id="GO:0016020">
    <property type="term" value="C:membrane"/>
    <property type="evidence" value="ECO:0007669"/>
    <property type="project" value="UniProtKB-SubCell"/>
</dbReference>
<feature type="transmembrane region" description="Helical" evidence="8">
    <location>
        <begin position="28"/>
        <end position="47"/>
    </location>
</feature>
<feature type="domain" description="G-protein coupled receptors family 1 profile" evidence="9">
    <location>
        <begin position="1"/>
        <end position="244"/>
    </location>
</feature>
<dbReference type="GO" id="GO:0004930">
    <property type="term" value="F:G protein-coupled receptor activity"/>
    <property type="evidence" value="ECO:0007669"/>
    <property type="project" value="UniProtKB-KW"/>
</dbReference>
<feature type="non-terminal residue" evidence="10">
    <location>
        <position position="1"/>
    </location>
</feature>
<evidence type="ECO:0000313" key="10">
    <source>
        <dbReference type="EMBL" id="CAF4455668.1"/>
    </source>
</evidence>
<evidence type="ECO:0000259" key="9">
    <source>
        <dbReference type="PROSITE" id="PS50262"/>
    </source>
</evidence>
<dbReference type="EMBL" id="CAJOBQ010001104">
    <property type="protein sequence ID" value="CAF4455668.1"/>
    <property type="molecule type" value="Genomic_DNA"/>
</dbReference>
<comment type="caution">
    <text evidence="10">The sequence shown here is derived from an EMBL/GenBank/DDBJ whole genome shotgun (WGS) entry which is preliminary data.</text>
</comment>
<keyword evidence="7" id="KW-0807">Transducer</keyword>
<sequence length="261" mass="29887">VLSVVVQFFLCRRLCIPFICRIEGFNSFFNGCVTTYMLVALSVVRYATTANSSISLQIQQRMEQHGWHLAIICFVMGGVWAVPSIFGRMSTYAPEGFGFHCGLDWFDRPLPGRINFFLLFFFVLFMPIIIVIHVNVYIQHTAYHLTHLRPPIVLELQQISSEKSIRRHVSGTLFEKEARRLHEDQRFVLATGISVFVYIIARTPYSIVAVVKIFGDQFSLYNPWLMTACAVLAKLSMVTNPIVYGIILKDHTGMKLRLNTK</sequence>
<dbReference type="PANTHER" id="PTHR24240">
    <property type="entry name" value="OPSIN"/>
    <property type="match status" value="1"/>
</dbReference>
<evidence type="ECO:0000256" key="2">
    <source>
        <dbReference type="ARBA" id="ARBA00022692"/>
    </source>
</evidence>
<dbReference type="SUPFAM" id="SSF81321">
    <property type="entry name" value="Family A G protein-coupled receptor-like"/>
    <property type="match status" value="1"/>
</dbReference>
<dbReference type="InterPro" id="IPR000276">
    <property type="entry name" value="GPCR_Rhodpsn"/>
</dbReference>
<keyword evidence="4" id="KW-0297">G-protein coupled receptor</keyword>
<comment type="subcellular location">
    <subcellularLocation>
        <location evidence="1">Membrane</location>
        <topology evidence="1">Multi-pass membrane protein</topology>
    </subcellularLocation>
</comment>
<feature type="transmembrane region" description="Helical" evidence="8">
    <location>
        <begin position="187"/>
        <end position="205"/>
    </location>
</feature>
<evidence type="ECO:0000256" key="1">
    <source>
        <dbReference type="ARBA" id="ARBA00004141"/>
    </source>
</evidence>
<evidence type="ECO:0000256" key="3">
    <source>
        <dbReference type="ARBA" id="ARBA00022989"/>
    </source>
</evidence>
<evidence type="ECO:0000256" key="7">
    <source>
        <dbReference type="ARBA" id="ARBA00023224"/>
    </source>
</evidence>
<dbReference type="PROSITE" id="PS50262">
    <property type="entry name" value="G_PROTEIN_RECEP_F1_2"/>
    <property type="match status" value="1"/>
</dbReference>
<feature type="transmembrane region" description="Helical" evidence="8">
    <location>
        <begin position="67"/>
        <end position="86"/>
    </location>
</feature>
<feature type="transmembrane region" description="Helical" evidence="8">
    <location>
        <begin position="225"/>
        <end position="247"/>
    </location>
</feature>
<dbReference type="AlphaFoldDB" id="A0A820SG22"/>
<evidence type="ECO:0000256" key="5">
    <source>
        <dbReference type="ARBA" id="ARBA00023136"/>
    </source>
</evidence>
<dbReference type="InterPro" id="IPR017452">
    <property type="entry name" value="GPCR_Rhodpsn_7TM"/>
</dbReference>
<evidence type="ECO:0000313" key="11">
    <source>
        <dbReference type="Proteomes" id="UP000663862"/>
    </source>
</evidence>
<reference evidence="10" key="1">
    <citation type="submission" date="2021-02" db="EMBL/GenBank/DDBJ databases">
        <authorList>
            <person name="Nowell W R."/>
        </authorList>
    </citation>
    <scope>NUCLEOTIDE SEQUENCE</scope>
</reference>
<keyword evidence="5 8" id="KW-0472">Membrane</keyword>